<dbReference type="InterPro" id="IPR029016">
    <property type="entry name" value="GAF-like_dom_sf"/>
</dbReference>
<evidence type="ECO:0000256" key="4">
    <source>
        <dbReference type="SAM" id="MobiDB-lite"/>
    </source>
</evidence>
<evidence type="ECO:0000259" key="5">
    <source>
        <dbReference type="PROSITE" id="PS51077"/>
    </source>
</evidence>
<evidence type="ECO:0000313" key="7">
    <source>
        <dbReference type="EMBL" id="MBR0668670.1"/>
    </source>
</evidence>
<keyword evidence="8" id="KW-1185">Reference proteome</keyword>
<feature type="domain" description="HTH iclR-type" evidence="5">
    <location>
        <begin position="7"/>
        <end position="69"/>
    </location>
</feature>
<feature type="compositionally biased region" description="Polar residues" evidence="4">
    <location>
        <begin position="265"/>
        <end position="274"/>
    </location>
</feature>
<dbReference type="Gene3D" id="3.30.450.40">
    <property type="match status" value="1"/>
</dbReference>
<keyword evidence="2" id="KW-0238">DNA-binding</keyword>
<feature type="domain" description="IclR-ED" evidence="6">
    <location>
        <begin position="70"/>
        <end position="253"/>
    </location>
</feature>
<dbReference type="PROSITE" id="PS51078">
    <property type="entry name" value="ICLR_ED"/>
    <property type="match status" value="1"/>
</dbReference>
<dbReference type="Proteomes" id="UP001196870">
    <property type="component" value="Unassembled WGS sequence"/>
</dbReference>
<protein>
    <submittedName>
        <fullName evidence="7">IclR family transcriptional regulator</fullName>
    </submittedName>
</protein>
<comment type="caution">
    <text evidence="7">The sequence shown here is derived from an EMBL/GenBank/DDBJ whole genome shotgun (WGS) entry which is preliminary data.</text>
</comment>
<dbReference type="InterPro" id="IPR014757">
    <property type="entry name" value="Tscrpt_reg_IclR_C"/>
</dbReference>
<organism evidence="7 8">
    <name type="scientific">Plastoroseomonas hellenica</name>
    <dbReference type="NCBI Taxonomy" id="2687306"/>
    <lineage>
        <taxon>Bacteria</taxon>
        <taxon>Pseudomonadati</taxon>
        <taxon>Pseudomonadota</taxon>
        <taxon>Alphaproteobacteria</taxon>
        <taxon>Acetobacterales</taxon>
        <taxon>Acetobacteraceae</taxon>
        <taxon>Plastoroseomonas</taxon>
    </lineage>
</organism>
<name>A0ABS5F974_9PROT</name>
<dbReference type="SUPFAM" id="SSF55781">
    <property type="entry name" value="GAF domain-like"/>
    <property type="match status" value="1"/>
</dbReference>
<dbReference type="Pfam" id="PF01614">
    <property type="entry name" value="IclR_C"/>
    <property type="match status" value="1"/>
</dbReference>
<dbReference type="InterPro" id="IPR036388">
    <property type="entry name" value="WH-like_DNA-bd_sf"/>
</dbReference>
<feature type="region of interest" description="Disordered" evidence="4">
    <location>
        <begin position="254"/>
        <end position="274"/>
    </location>
</feature>
<sequence>MREDAPEGPTARIFAVLGAVAERRRAIAIAEVAEALGMPLPTVHRIVAGLVDSGWLERSPGSKRLVVGPRLVELSFKVSAATFGDGVRNALLQTLADALGEQVELSAVRGAQVVYFATVRAVRPASLQFEPGRRAPLHCTSSGKLFLAEMAPGQRAKLVQSLALARHAARTITDPEALLRQLEEVRASGFATTVEEFAEGVAGCAVPIRDGQGGMVAALGVTVPLARLGPEGPTRHLDALRRTAARLGETFVGGETAENAPAACTTPQLQETTR</sequence>
<evidence type="ECO:0000256" key="1">
    <source>
        <dbReference type="ARBA" id="ARBA00023015"/>
    </source>
</evidence>
<keyword evidence="3" id="KW-0804">Transcription</keyword>
<dbReference type="InterPro" id="IPR005471">
    <property type="entry name" value="Tscrpt_reg_IclR_N"/>
</dbReference>
<evidence type="ECO:0000259" key="6">
    <source>
        <dbReference type="PROSITE" id="PS51078"/>
    </source>
</evidence>
<evidence type="ECO:0000313" key="8">
    <source>
        <dbReference type="Proteomes" id="UP001196870"/>
    </source>
</evidence>
<accession>A0ABS5F974</accession>
<reference evidence="8" key="1">
    <citation type="journal article" date="2021" name="Syst. Appl. Microbiol.">
        <title>Roseomonas hellenica sp. nov., isolated from roots of wild-growing Alkanna tinctoria.</title>
        <authorList>
            <person name="Rat A."/>
            <person name="Naranjo H.D."/>
            <person name="Lebbe L."/>
            <person name="Cnockaert M."/>
            <person name="Krigas N."/>
            <person name="Grigoriadou K."/>
            <person name="Maloupa E."/>
            <person name="Willems A."/>
        </authorList>
    </citation>
    <scope>NUCLEOTIDE SEQUENCE [LARGE SCALE GENOMIC DNA]</scope>
    <source>
        <strain evidence="8">LMG 31523</strain>
    </source>
</reference>
<dbReference type="Pfam" id="PF09339">
    <property type="entry name" value="HTH_IclR"/>
    <property type="match status" value="1"/>
</dbReference>
<dbReference type="SUPFAM" id="SSF46785">
    <property type="entry name" value="Winged helix' DNA-binding domain"/>
    <property type="match status" value="1"/>
</dbReference>
<evidence type="ECO:0000256" key="3">
    <source>
        <dbReference type="ARBA" id="ARBA00023163"/>
    </source>
</evidence>
<dbReference type="PANTHER" id="PTHR30136">
    <property type="entry name" value="HELIX-TURN-HELIX TRANSCRIPTIONAL REGULATOR, ICLR FAMILY"/>
    <property type="match status" value="1"/>
</dbReference>
<dbReference type="InterPro" id="IPR050707">
    <property type="entry name" value="HTH_MetabolicPath_Reg"/>
</dbReference>
<evidence type="ECO:0000256" key="2">
    <source>
        <dbReference type="ARBA" id="ARBA00023125"/>
    </source>
</evidence>
<proteinExistence type="predicted"/>
<dbReference type="SMART" id="SM00346">
    <property type="entry name" value="HTH_ICLR"/>
    <property type="match status" value="1"/>
</dbReference>
<dbReference type="RefSeq" id="WP_211856511.1">
    <property type="nucleotide sequence ID" value="NZ_JAAGBB010000065.1"/>
</dbReference>
<dbReference type="EMBL" id="JAAGBB010000065">
    <property type="protein sequence ID" value="MBR0668670.1"/>
    <property type="molecule type" value="Genomic_DNA"/>
</dbReference>
<dbReference type="PANTHER" id="PTHR30136:SF24">
    <property type="entry name" value="HTH-TYPE TRANSCRIPTIONAL REPRESSOR ALLR"/>
    <property type="match status" value="1"/>
</dbReference>
<keyword evidence="1" id="KW-0805">Transcription regulation</keyword>
<gene>
    <name evidence="7" type="ORF">GXW71_30240</name>
</gene>
<dbReference type="InterPro" id="IPR036390">
    <property type="entry name" value="WH_DNA-bd_sf"/>
</dbReference>
<dbReference type="Gene3D" id="1.10.10.10">
    <property type="entry name" value="Winged helix-like DNA-binding domain superfamily/Winged helix DNA-binding domain"/>
    <property type="match status" value="1"/>
</dbReference>
<dbReference type="PROSITE" id="PS51077">
    <property type="entry name" value="HTH_ICLR"/>
    <property type="match status" value="1"/>
</dbReference>